<organism evidence="1">
    <name type="scientific">Stipa capillata</name>
    <dbReference type="NCBI Taxonomy" id="665498"/>
    <lineage>
        <taxon>Eukaryota</taxon>
        <taxon>Viridiplantae</taxon>
        <taxon>Streptophyta</taxon>
        <taxon>Embryophyta</taxon>
        <taxon>Tracheophyta</taxon>
        <taxon>Spermatophyta</taxon>
        <taxon>Magnoliopsida</taxon>
        <taxon>Liliopsida</taxon>
        <taxon>Poales</taxon>
        <taxon>Poaceae</taxon>
        <taxon>BOP clade</taxon>
        <taxon>Pooideae</taxon>
        <taxon>Stipodae</taxon>
        <taxon>Stipeae</taxon>
        <taxon>Stipa</taxon>
    </lineage>
</organism>
<keyword evidence="1" id="KW-0496">Mitochondrion</keyword>
<proteinExistence type="predicted"/>
<dbReference type="CDD" id="cd09272">
    <property type="entry name" value="RNase_HI_RT_Ty1"/>
    <property type="match status" value="1"/>
</dbReference>
<protein>
    <submittedName>
        <fullName evidence="1">Uncharacterized protein</fullName>
    </submittedName>
</protein>
<dbReference type="AlphaFoldDB" id="A0A8F5Z9S1"/>
<dbReference type="PANTHER" id="PTHR11439:SF483">
    <property type="entry name" value="PEPTIDE SYNTHASE GLIP-LIKE, PUTATIVE (AFU_ORTHOLOGUE AFUA_3G12920)-RELATED"/>
    <property type="match status" value="1"/>
</dbReference>
<sequence>MDTAMPRDLLIKMDEKRQGYMFILEGGSISWCSKKEDCFSLSTMKSEYIACTAAVQEAIWLRNYLLCLDVTKHAYERTVIYCDNTAAILFFSTNIIPWAVQRTDHDLLLGEGMYRDKMVGEVGTNTFHSNPYRCGWTRLHAKTVYSNIFSLTAPSTYFSIQLLLSQSITNRILAIHVRLASIFYFSRVDSSGMLGPLVAFLCSSSFCADTFDPLLSYTAPSAYYDRYPESSFLGRRGS</sequence>
<evidence type="ECO:0000313" key="1">
    <source>
        <dbReference type="EMBL" id="QXO86993.1"/>
    </source>
</evidence>
<gene>
    <name evidence="1" type="primary">orf181</name>
</gene>
<dbReference type="EMBL" id="MZ161093">
    <property type="protein sequence ID" value="QXO86993.1"/>
    <property type="molecule type" value="Genomic_DNA"/>
</dbReference>
<name>A0A8F5Z9S1_9POAL</name>
<dbReference type="PANTHER" id="PTHR11439">
    <property type="entry name" value="GAG-POL-RELATED RETROTRANSPOSON"/>
    <property type="match status" value="1"/>
</dbReference>
<reference evidence="1" key="1">
    <citation type="submission" date="2021-05" db="EMBL/GenBank/DDBJ databases">
        <title>The first draft genome of feather grasses using SMRT sequencing and its implications in molecular studies of Stipa.</title>
        <authorList>
            <person name="Baiakhmetov E."/>
            <person name="Guyomar C."/>
            <person name="Shelest E."/>
            <person name="Nobis M."/>
            <person name="Gudkova P.D."/>
        </authorList>
    </citation>
    <scope>NUCLEOTIDE SEQUENCE</scope>
</reference>
<geneLocation type="mitochondrion" evidence="1"/>
<accession>A0A8F5Z9S1</accession>